<dbReference type="Pfam" id="PF13472">
    <property type="entry name" value="Lipase_GDSL_2"/>
    <property type="match status" value="1"/>
</dbReference>
<dbReference type="AlphaFoldDB" id="A0A4R5DE80"/>
<gene>
    <name evidence="2" type="ORF">E0F88_23935</name>
</gene>
<dbReference type="PANTHER" id="PTHR30383:SF5">
    <property type="entry name" value="SGNH HYDROLASE-TYPE ESTERASE DOMAIN-CONTAINING PROTEIN"/>
    <property type="match status" value="1"/>
</dbReference>
<name>A0A4R5DE80_9BACT</name>
<dbReference type="SUPFAM" id="SSF52266">
    <property type="entry name" value="SGNH hydrolase"/>
    <property type="match status" value="1"/>
</dbReference>
<dbReference type="PANTHER" id="PTHR30383">
    <property type="entry name" value="THIOESTERASE 1/PROTEASE 1/LYSOPHOSPHOLIPASE L1"/>
    <property type="match status" value="1"/>
</dbReference>
<feature type="domain" description="SGNH hydrolase-type esterase" evidence="1">
    <location>
        <begin position="59"/>
        <end position="229"/>
    </location>
</feature>
<dbReference type="Proteomes" id="UP000294850">
    <property type="component" value="Unassembled WGS sequence"/>
</dbReference>
<dbReference type="CDD" id="cd01834">
    <property type="entry name" value="SGNH_hydrolase_like_2"/>
    <property type="match status" value="1"/>
</dbReference>
<keyword evidence="3" id="KW-1185">Reference proteome</keyword>
<evidence type="ECO:0000313" key="3">
    <source>
        <dbReference type="Proteomes" id="UP000294850"/>
    </source>
</evidence>
<dbReference type="InterPro" id="IPR036514">
    <property type="entry name" value="SGNH_hydro_sf"/>
</dbReference>
<reference evidence="2 3" key="1">
    <citation type="submission" date="2019-03" db="EMBL/GenBank/DDBJ databases">
        <title>Dyadobacter AR-3-6 sp. nov., isolated from arctic soil.</title>
        <authorList>
            <person name="Chaudhary D.K."/>
        </authorList>
    </citation>
    <scope>NUCLEOTIDE SEQUENCE [LARGE SCALE GENOMIC DNA]</scope>
    <source>
        <strain evidence="2 3">AR-3-6</strain>
    </source>
</reference>
<evidence type="ECO:0000259" key="1">
    <source>
        <dbReference type="Pfam" id="PF13472"/>
    </source>
</evidence>
<protein>
    <submittedName>
        <fullName evidence="2">GDSL family lipase</fullName>
    </submittedName>
</protein>
<evidence type="ECO:0000313" key="2">
    <source>
        <dbReference type="EMBL" id="TDE12099.1"/>
    </source>
</evidence>
<dbReference type="EMBL" id="SMFL01000010">
    <property type="protein sequence ID" value="TDE12099.1"/>
    <property type="molecule type" value="Genomic_DNA"/>
</dbReference>
<dbReference type="RefSeq" id="WP_131960809.1">
    <property type="nucleotide sequence ID" value="NZ_SMFL01000010.1"/>
</dbReference>
<sequence length="415" mass="45955">MRNTKLLTLLGYILLVFITLPQKFAAAQNKTQTVTETPGGTFDLKNGDRVVFLGSSVFEDDFQYGYLELALTTRFPDRNVTFRNLGWSGDNVWGDARSTFTNPPTAYQHLMRNIAEAQPTIVFLAYGGVEAQEGQAGLARFQDGLNSLLNKIDELGSRVVLLSPVPVLSGDSSANIAKRNADLKLYSSAIAKIASERKKRFIDVFTPIQEAGKRVKVTEDGVHLNDTGYYYLAGALEKGLGLSQENKPAEITVSKSAADGSPSVKILDSGKDFNNLKFTVEESYLSLPIPSAITDQTKKVKISGLKKGIYTLTADNEEVVTASAKKWAEGVEIKQGPSFVQTKALQQMILQKNDLHFFQYRPMNETYIIGFRAYEQGKHTKDLADQSILIKWIESQIALNRKPKEHIYKLVAVGN</sequence>
<proteinExistence type="predicted"/>
<organism evidence="2 3">
    <name type="scientific">Dyadobacter psychrotolerans</name>
    <dbReference type="NCBI Taxonomy" id="2541721"/>
    <lineage>
        <taxon>Bacteria</taxon>
        <taxon>Pseudomonadati</taxon>
        <taxon>Bacteroidota</taxon>
        <taxon>Cytophagia</taxon>
        <taxon>Cytophagales</taxon>
        <taxon>Spirosomataceae</taxon>
        <taxon>Dyadobacter</taxon>
    </lineage>
</organism>
<dbReference type="InterPro" id="IPR013830">
    <property type="entry name" value="SGNH_hydro"/>
</dbReference>
<dbReference type="GO" id="GO:0004622">
    <property type="term" value="F:phosphatidylcholine lysophospholipase activity"/>
    <property type="evidence" value="ECO:0007669"/>
    <property type="project" value="TreeGrafter"/>
</dbReference>
<dbReference type="Gene3D" id="3.40.50.1110">
    <property type="entry name" value="SGNH hydrolase"/>
    <property type="match status" value="1"/>
</dbReference>
<comment type="caution">
    <text evidence="2">The sequence shown here is derived from an EMBL/GenBank/DDBJ whole genome shotgun (WGS) entry which is preliminary data.</text>
</comment>
<dbReference type="OrthoDB" id="9774205at2"/>
<dbReference type="InterPro" id="IPR051532">
    <property type="entry name" value="Ester_Hydrolysis_Enzymes"/>
</dbReference>
<accession>A0A4R5DE80</accession>